<name>A0AA37SPJ8_9BACT</name>
<accession>A0AA37SPJ8</accession>
<gene>
    <name evidence="1" type="ORF">GCM10007940_28870</name>
</gene>
<protein>
    <submittedName>
        <fullName evidence="1">Uncharacterized protein</fullName>
    </submittedName>
</protein>
<dbReference type="RefSeq" id="WP_235293635.1">
    <property type="nucleotide sequence ID" value="NZ_BSOH01000020.1"/>
</dbReference>
<keyword evidence="2" id="KW-1185">Reference proteome</keyword>
<dbReference type="EMBL" id="BSOH01000020">
    <property type="protein sequence ID" value="GLR18271.1"/>
    <property type="molecule type" value="Genomic_DNA"/>
</dbReference>
<proteinExistence type="predicted"/>
<comment type="caution">
    <text evidence="1">The sequence shown here is derived from an EMBL/GenBank/DDBJ whole genome shotgun (WGS) entry which is preliminary data.</text>
</comment>
<evidence type="ECO:0000313" key="1">
    <source>
        <dbReference type="EMBL" id="GLR18271.1"/>
    </source>
</evidence>
<organism evidence="1 2">
    <name type="scientific">Portibacter lacus</name>
    <dbReference type="NCBI Taxonomy" id="1099794"/>
    <lineage>
        <taxon>Bacteria</taxon>
        <taxon>Pseudomonadati</taxon>
        <taxon>Bacteroidota</taxon>
        <taxon>Saprospiria</taxon>
        <taxon>Saprospirales</taxon>
        <taxon>Haliscomenobacteraceae</taxon>
        <taxon>Portibacter</taxon>
    </lineage>
</organism>
<evidence type="ECO:0000313" key="2">
    <source>
        <dbReference type="Proteomes" id="UP001156666"/>
    </source>
</evidence>
<dbReference type="Proteomes" id="UP001156666">
    <property type="component" value="Unassembled WGS sequence"/>
</dbReference>
<reference evidence="1" key="1">
    <citation type="journal article" date="2014" name="Int. J. Syst. Evol. Microbiol.">
        <title>Complete genome sequence of Corynebacterium casei LMG S-19264T (=DSM 44701T), isolated from a smear-ripened cheese.</title>
        <authorList>
            <consortium name="US DOE Joint Genome Institute (JGI-PGF)"/>
            <person name="Walter F."/>
            <person name="Albersmeier A."/>
            <person name="Kalinowski J."/>
            <person name="Ruckert C."/>
        </authorList>
    </citation>
    <scope>NUCLEOTIDE SEQUENCE</scope>
    <source>
        <strain evidence="1">NBRC 108769</strain>
    </source>
</reference>
<reference evidence="1" key="2">
    <citation type="submission" date="2023-01" db="EMBL/GenBank/DDBJ databases">
        <title>Draft genome sequence of Portibacter lacus strain NBRC 108769.</title>
        <authorList>
            <person name="Sun Q."/>
            <person name="Mori K."/>
        </authorList>
    </citation>
    <scope>NUCLEOTIDE SEQUENCE</scope>
    <source>
        <strain evidence="1">NBRC 108769</strain>
    </source>
</reference>
<sequence length="230" mass="25963">MKKSLIVSPAPDLKKSLDFYRRLNFFEFESEGRQYVADKEYIIELDSSKHARAGLKFFKKDWLDTVRQLRTLTEVIRIDNGYLLADFTGMWIYLVESMEGVGIPVVLEKQSGLGSIAGLSLEGISIAQMNKIWKILGFEKTMGDETAGWMSIKNDDGFTISLMGANACPHLFFNPSLTYFNGTDNLDVIQNIRTLNIPFTEEITAFNKDGIVDNVIIRDPGGLGYFIFSD</sequence>
<dbReference type="AlphaFoldDB" id="A0AA37SPJ8"/>